<evidence type="ECO:0000313" key="3">
    <source>
        <dbReference type="Proteomes" id="UP000806522"/>
    </source>
</evidence>
<accession>A0A9D5SAE7</accession>
<evidence type="ECO:0000313" key="2">
    <source>
        <dbReference type="EMBL" id="MBE6271831.1"/>
    </source>
</evidence>
<sequence>MKKFLLVLMLCISYAGYVSAQTTVNEKSIRCEQGFELKEGEFKIGKTKYHYGGIYTLDGKVCIRCNIMILNSTNYVDAVAPGTEVIASGALTNVRRKVFYIPKSVKEVQAGALVLGGRDDESLLYILNSATL</sequence>
<organism evidence="2 3">
    <name type="scientific">Xylanibacter ruminicola</name>
    <name type="common">Prevotella ruminicola</name>
    <dbReference type="NCBI Taxonomy" id="839"/>
    <lineage>
        <taxon>Bacteria</taxon>
        <taxon>Pseudomonadati</taxon>
        <taxon>Bacteroidota</taxon>
        <taxon>Bacteroidia</taxon>
        <taxon>Bacteroidales</taxon>
        <taxon>Prevotellaceae</taxon>
        <taxon>Xylanibacter</taxon>
    </lineage>
</organism>
<dbReference type="AlphaFoldDB" id="A0A9D5SAE7"/>
<reference evidence="2" key="1">
    <citation type="submission" date="2019-04" db="EMBL/GenBank/DDBJ databases">
        <title>Evolution of Biomass-Degrading Anaerobic Consortia Revealed by Metagenomics.</title>
        <authorList>
            <person name="Peng X."/>
        </authorList>
    </citation>
    <scope>NUCLEOTIDE SEQUENCE</scope>
    <source>
        <strain evidence="2">SIG140</strain>
    </source>
</reference>
<protein>
    <submittedName>
        <fullName evidence="2">Uncharacterized protein</fullName>
    </submittedName>
</protein>
<dbReference type="EMBL" id="SUYC01000017">
    <property type="protein sequence ID" value="MBE6271831.1"/>
    <property type="molecule type" value="Genomic_DNA"/>
</dbReference>
<keyword evidence="1" id="KW-0732">Signal</keyword>
<proteinExistence type="predicted"/>
<comment type="caution">
    <text evidence="2">The sequence shown here is derived from an EMBL/GenBank/DDBJ whole genome shotgun (WGS) entry which is preliminary data.</text>
</comment>
<dbReference type="Proteomes" id="UP000806522">
    <property type="component" value="Unassembled WGS sequence"/>
</dbReference>
<evidence type="ECO:0000256" key="1">
    <source>
        <dbReference type="SAM" id="SignalP"/>
    </source>
</evidence>
<gene>
    <name evidence="2" type="ORF">E7101_12945</name>
</gene>
<feature type="chain" id="PRO_5039217930" evidence="1">
    <location>
        <begin position="21"/>
        <end position="132"/>
    </location>
</feature>
<name>A0A9D5SAE7_XYLRU</name>
<feature type="signal peptide" evidence="1">
    <location>
        <begin position="1"/>
        <end position="20"/>
    </location>
</feature>